<name>A0ABQ1PNK0_9GAMM</name>
<reference evidence="5" key="1">
    <citation type="journal article" date="2019" name="Int. J. Syst. Evol. Microbiol.">
        <title>The Global Catalogue of Microorganisms (GCM) 10K type strain sequencing project: providing services to taxonomists for standard genome sequencing and annotation.</title>
        <authorList>
            <consortium name="The Broad Institute Genomics Platform"/>
            <consortium name="The Broad Institute Genome Sequencing Center for Infectious Disease"/>
            <person name="Wu L."/>
            <person name="Ma J."/>
        </authorList>
    </citation>
    <scope>NUCLEOTIDE SEQUENCE [LARGE SCALE GENOMIC DNA]</scope>
    <source>
        <strain evidence="5">CGMCC 1.12482</strain>
    </source>
</reference>
<dbReference type="PANTHER" id="PTHR30163">
    <property type="entry name" value="MEMBRANE-BOUND LYTIC MUREIN TRANSGLYCOSYLASE B"/>
    <property type="match status" value="1"/>
</dbReference>
<sequence>MPMNTPRPTFTTRYLATATLALLLAACADTPIQKAHAESPVTTTAPASAPGLAETPAVEPVAQDQTFSQWQQQFRGQALDAGINEALFDRAFAGVVPDPGILRADSSQPEFTRPVWEYLDGALSSTRISRAQRLLDEHASTLGAIEQAYGVDRHILVAIWGLESNFGSNMGDNYVIRALATLAHQGRRPDFAHAQLLAALEILQRGDIAPDGMLGSWAGAMGQTQFIPTTYNSHAVDFDGDNKRDIWNSSADALGSAANYLKVSNWDSGQPWGAEVSLTEDFDYALADTAIRKTVAEWAALGVKSAQGGPLTFADGSQPASLLLPAGYRGPAFLVLGNFRSILRYNNSSSYALAIGLLTERMQGRGEITASWPKGDQPLARSERLELQRRLKEVGFDPGGVDGIIGANSRKALRNFQIALGLPADGYPSKSLLEKLRTYQ</sequence>
<dbReference type="Gene3D" id="1.10.8.350">
    <property type="entry name" value="Bacterial muramidase"/>
    <property type="match status" value="1"/>
</dbReference>
<dbReference type="InterPro" id="IPR023346">
    <property type="entry name" value="Lysozyme-like_dom_sf"/>
</dbReference>
<dbReference type="SUPFAM" id="SSF53955">
    <property type="entry name" value="Lysozyme-like"/>
    <property type="match status" value="1"/>
</dbReference>
<feature type="chain" id="PRO_5047087806" evidence="1">
    <location>
        <begin position="38"/>
        <end position="440"/>
    </location>
</feature>
<dbReference type="Pfam" id="PF01471">
    <property type="entry name" value="PG_binding_1"/>
    <property type="match status" value="1"/>
</dbReference>
<comment type="caution">
    <text evidence="4">The sequence shown here is derived from an EMBL/GenBank/DDBJ whole genome shotgun (WGS) entry which is preliminary data.</text>
</comment>
<dbReference type="InterPro" id="IPR036366">
    <property type="entry name" value="PGBDSf"/>
</dbReference>
<proteinExistence type="predicted"/>
<feature type="signal peptide" evidence="1">
    <location>
        <begin position="1"/>
        <end position="37"/>
    </location>
</feature>
<accession>A0ABQ1PNK0</accession>
<dbReference type="CDD" id="cd13399">
    <property type="entry name" value="Slt35-like"/>
    <property type="match status" value="1"/>
</dbReference>
<gene>
    <name evidence="4" type="ORF">GCM10007418_19120</name>
</gene>
<evidence type="ECO:0000313" key="5">
    <source>
        <dbReference type="Proteomes" id="UP000638188"/>
    </source>
</evidence>
<protein>
    <submittedName>
        <fullName evidence="4">Murein transglycosylase</fullName>
    </submittedName>
</protein>
<dbReference type="PANTHER" id="PTHR30163:SF8">
    <property type="entry name" value="LYTIC MUREIN TRANSGLYCOSYLASE"/>
    <property type="match status" value="1"/>
</dbReference>
<dbReference type="InterPro" id="IPR011970">
    <property type="entry name" value="MltB_2"/>
</dbReference>
<keyword evidence="1" id="KW-0732">Signal</keyword>
<evidence type="ECO:0000259" key="3">
    <source>
        <dbReference type="Pfam" id="PF13406"/>
    </source>
</evidence>
<evidence type="ECO:0000259" key="2">
    <source>
        <dbReference type="Pfam" id="PF01471"/>
    </source>
</evidence>
<dbReference type="Gene3D" id="1.10.530.10">
    <property type="match status" value="1"/>
</dbReference>
<organism evidence="4 5">
    <name type="scientific">Halopseudomonas salina</name>
    <dbReference type="NCBI Taxonomy" id="1323744"/>
    <lineage>
        <taxon>Bacteria</taxon>
        <taxon>Pseudomonadati</taxon>
        <taxon>Pseudomonadota</taxon>
        <taxon>Gammaproteobacteria</taxon>
        <taxon>Pseudomonadales</taxon>
        <taxon>Pseudomonadaceae</taxon>
        <taxon>Halopseudomonas</taxon>
    </lineage>
</organism>
<dbReference type="NCBIfam" id="TIGR02283">
    <property type="entry name" value="MltB_2"/>
    <property type="match status" value="1"/>
</dbReference>
<dbReference type="PROSITE" id="PS51257">
    <property type="entry name" value="PROKAR_LIPOPROTEIN"/>
    <property type="match status" value="1"/>
</dbReference>
<dbReference type="Proteomes" id="UP000638188">
    <property type="component" value="Unassembled WGS sequence"/>
</dbReference>
<keyword evidence="5" id="KW-1185">Reference proteome</keyword>
<evidence type="ECO:0000256" key="1">
    <source>
        <dbReference type="SAM" id="SignalP"/>
    </source>
</evidence>
<dbReference type="InterPro" id="IPR036365">
    <property type="entry name" value="PGBD-like_sf"/>
</dbReference>
<evidence type="ECO:0000313" key="4">
    <source>
        <dbReference type="EMBL" id="GGD00025.1"/>
    </source>
</evidence>
<dbReference type="EMBL" id="BMFF01000003">
    <property type="protein sequence ID" value="GGD00025.1"/>
    <property type="molecule type" value="Genomic_DNA"/>
</dbReference>
<dbReference type="Pfam" id="PF13406">
    <property type="entry name" value="SLT_2"/>
    <property type="match status" value="1"/>
</dbReference>
<dbReference type="InterPro" id="IPR031304">
    <property type="entry name" value="SLT_2"/>
</dbReference>
<feature type="domain" description="Peptidoglycan binding-like" evidence="2">
    <location>
        <begin position="382"/>
        <end position="436"/>
    </location>
</feature>
<dbReference type="InterPro" id="IPR043426">
    <property type="entry name" value="MltB-like"/>
</dbReference>
<dbReference type="RefSeq" id="WP_150278346.1">
    <property type="nucleotide sequence ID" value="NZ_BMFF01000003.1"/>
</dbReference>
<dbReference type="InterPro" id="IPR002477">
    <property type="entry name" value="Peptidoglycan-bd-like"/>
</dbReference>
<feature type="domain" description="Transglycosylase SLT" evidence="3">
    <location>
        <begin position="67"/>
        <end position="359"/>
    </location>
</feature>
<dbReference type="SUPFAM" id="SSF47090">
    <property type="entry name" value="PGBD-like"/>
    <property type="match status" value="1"/>
</dbReference>
<dbReference type="Gene3D" id="1.10.101.10">
    <property type="entry name" value="PGBD-like superfamily/PGBD"/>
    <property type="match status" value="1"/>
</dbReference>